<proteinExistence type="predicted"/>
<comment type="caution">
    <text evidence="2">The sequence shown here is derived from an EMBL/GenBank/DDBJ whole genome shotgun (WGS) entry which is preliminary data.</text>
</comment>
<dbReference type="AlphaFoldDB" id="A0AAW0AUG9"/>
<organism evidence="2 3">
    <name type="scientific">Paramarasmius palmivorus</name>
    <dbReference type="NCBI Taxonomy" id="297713"/>
    <lineage>
        <taxon>Eukaryota</taxon>
        <taxon>Fungi</taxon>
        <taxon>Dikarya</taxon>
        <taxon>Basidiomycota</taxon>
        <taxon>Agaricomycotina</taxon>
        <taxon>Agaricomycetes</taxon>
        <taxon>Agaricomycetidae</taxon>
        <taxon>Agaricales</taxon>
        <taxon>Marasmiineae</taxon>
        <taxon>Marasmiaceae</taxon>
        <taxon>Paramarasmius</taxon>
    </lineage>
</organism>
<dbReference type="EMBL" id="JAYKXP010000279">
    <property type="protein sequence ID" value="KAK7016733.1"/>
    <property type="molecule type" value="Genomic_DNA"/>
</dbReference>
<evidence type="ECO:0000313" key="3">
    <source>
        <dbReference type="Proteomes" id="UP001383192"/>
    </source>
</evidence>
<gene>
    <name evidence="2" type="ORF">VNI00_018838</name>
</gene>
<dbReference type="PANTHER" id="PTHR38248:SF2">
    <property type="entry name" value="FUNK1 11"/>
    <property type="match status" value="1"/>
</dbReference>
<dbReference type="Pfam" id="PF17667">
    <property type="entry name" value="Pkinase_fungal"/>
    <property type="match status" value="1"/>
</dbReference>
<dbReference type="PANTHER" id="PTHR38248">
    <property type="entry name" value="FUNK1 6"/>
    <property type="match status" value="1"/>
</dbReference>
<name>A0AAW0AUG9_9AGAR</name>
<evidence type="ECO:0000259" key="1">
    <source>
        <dbReference type="Pfam" id="PF17667"/>
    </source>
</evidence>
<dbReference type="InterPro" id="IPR011009">
    <property type="entry name" value="Kinase-like_dom_sf"/>
</dbReference>
<accession>A0AAW0AUG9</accession>
<dbReference type="InterPro" id="IPR040976">
    <property type="entry name" value="Pkinase_fungal"/>
</dbReference>
<dbReference type="SUPFAM" id="SSF56112">
    <property type="entry name" value="Protein kinase-like (PK-like)"/>
    <property type="match status" value="1"/>
</dbReference>
<keyword evidence="3" id="KW-1185">Reference proteome</keyword>
<evidence type="ECO:0000313" key="2">
    <source>
        <dbReference type="EMBL" id="KAK7016733.1"/>
    </source>
</evidence>
<sequence>MTSVPQSSRTRIVVKKLGREVVDFQNTGQIVSAMADAVDAHTELHERAMILHRGVSVGNILITDDDSGILVDLDSELGAIQRMGTMQFESAKLQETSTPPPPSLADDLESFYHVLTWLALRYTDHGFGRVELSEVIKNYFDEFVNSQYYKRQYREKGRYLRIKRLSYAGFEEDELAELIDELASVLSVRYREEPSEEEIKEFEEFKVSWAEDLKKAKEEPNPEVIYEKLKEMSERAVERHAVARYRRDMERLENGEWMSETFRTTAMMSGEMLMEKVVHKLVDLNKPYSYGYYY</sequence>
<feature type="domain" description="Fungal-type protein kinase" evidence="1">
    <location>
        <begin position="10"/>
        <end position="118"/>
    </location>
</feature>
<reference evidence="2 3" key="1">
    <citation type="submission" date="2024-01" db="EMBL/GenBank/DDBJ databases">
        <title>A draft genome for a cacao thread blight-causing isolate of Paramarasmius palmivorus.</title>
        <authorList>
            <person name="Baruah I.K."/>
            <person name="Bukari Y."/>
            <person name="Amoako-Attah I."/>
            <person name="Meinhardt L.W."/>
            <person name="Bailey B.A."/>
            <person name="Cohen S.P."/>
        </authorList>
    </citation>
    <scope>NUCLEOTIDE SEQUENCE [LARGE SCALE GENOMIC DNA]</scope>
    <source>
        <strain evidence="2 3">GH-12</strain>
    </source>
</reference>
<dbReference type="Proteomes" id="UP001383192">
    <property type="component" value="Unassembled WGS sequence"/>
</dbReference>
<protein>
    <recommendedName>
        <fullName evidence="1">Fungal-type protein kinase domain-containing protein</fullName>
    </recommendedName>
</protein>